<evidence type="ECO:0000256" key="1">
    <source>
        <dbReference type="PROSITE-ProRule" id="PRU00409"/>
    </source>
</evidence>
<dbReference type="GO" id="GO:0046872">
    <property type="term" value="F:metal ion binding"/>
    <property type="evidence" value="ECO:0007669"/>
    <property type="project" value="InterPro"/>
</dbReference>
<dbReference type="InterPro" id="IPR013815">
    <property type="entry name" value="ATP_grasp_subdomain_1"/>
</dbReference>
<dbReference type="RefSeq" id="WP_119486123.1">
    <property type="nucleotide sequence ID" value="NZ_QYJN01000007.1"/>
</dbReference>
<comment type="caution">
    <text evidence="3">The sequence shown here is derived from an EMBL/GenBank/DDBJ whole genome shotgun (WGS) entry which is preliminary data.</text>
</comment>
<organism evidence="3 4">
    <name type="scientific">Staphylococcus gallinarum</name>
    <dbReference type="NCBI Taxonomy" id="1293"/>
    <lineage>
        <taxon>Bacteria</taxon>
        <taxon>Bacillati</taxon>
        <taxon>Bacillota</taxon>
        <taxon>Bacilli</taxon>
        <taxon>Bacillales</taxon>
        <taxon>Staphylococcaceae</taxon>
        <taxon>Staphylococcus</taxon>
    </lineage>
</organism>
<evidence type="ECO:0000313" key="3">
    <source>
        <dbReference type="EMBL" id="RIP32887.1"/>
    </source>
</evidence>
<keyword evidence="1" id="KW-0067">ATP-binding</keyword>
<evidence type="ECO:0000313" key="4">
    <source>
        <dbReference type="Proteomes" id="UP000265541"/>
    </source>
</evidence>
<reference evidence="3 4" key="1">
    <citation type="journal article" date="2016" name="Front. Microbiol.">
        <title>Comprehensive Phylogenetic Analysis of Bovine Non-aureus Staphylococci Species Based on Whole-Genome Sequencing.</title>
        <authorList>
            <person name="Naushad S."/>
            <person name="Barkema H.W."/>
            <person name="Luby C."/>
            <person name="Condas L.A."/>
            <person name="Nobrega D.B."/>
            <person name="Carson D.A."/>
            <person name="De Buck J."/>
        </authorList>
    </citation>
    <scope>NUCLEOTIDE SEQUENCE [LARGE SCALE GENOMIC DNA]</scope>
    <source>
        <strain evidence="3 4">SNUC 4781</strain>
    </source>
</reference>
<dbReference type="PROSITE" id="PS50975">
    <property type="entry name" value="ATP_GRASP"/>
    <property type="match status" value="1"/>
</dbReference>
<keyword evidence="1" id="KW-0547">Nucleotide-binding</keyword>
<accession>A0A3A0VGQ8</accession>
<dbReference type="PANTHER" id="PTHR37018">
    <property type="entry name" value="CULTURE SPECIFIC PROTEIN, PUTATIVE (AFU_ORTHOLOGUE AFUA_2G00130)-RELATED"/>
    <property type="match status" value="1"/>
</dbReference>
<dbReference type="Gene3D" id="3.30.1490.20">
    <property type="entry name" value="ATP-grasp fold, A domain"/>
    <property type="match status" value="1"/>
</dbReference>
<dbReference type="AlphaFoldDB" id="A0A3A0VGQ8"/>
<dbReference type="PANTHER" id="PTHR37018:SF1">
    <property type="entry name" value="CULTURE SPECIFIC PROTEIN, PUTATIVE (AFU_ORTHOLOGUE AFUA_2G00130)-RELATED"/>
    <property type="match status" value="1"/>
</dbReference>
<dbReference type="SUPFAM" id="SSF56059">
    <property type="entry name" value="Glutathione synthetase ATP-binding domain-like"/>
    <property type="match status" value="1"/>
</dbReference>
<sequence>MTKQSSLRPKITLSDLYDSNIVYTSRPSYITNPWLEPEEHQSNFLTGRELLIANQMPVIVHEASVTENLAQLFQLIGKDMPGNIYKFSDKSSYERLLTTLAEKLNKKIYFQYIHDESILNKHFYALNKDVFVALNNKALIPKWTNNKYLPKREVVNIEDFDQAIKNWDFPFVLKPGDDLPTAGGYGVMICYNQTDLDKASDRIEKAKSETDTIIIEQKIETVANYCVQFAYTPNLGVQYIGTSQQLTDKYGHYNGNLNVQDVPNKVIQAGKEIMDIGVAQGYYGVAGFDLLEDAAGDIFAIDLNFRQNGSTSMLLLEPILTQGFHKFYSYISPGNNQHFFNTIVKYIKKGVLFPLSYYDGDWYKDYKVNSRFGCIWHGESQNQIEKLELQFFEDLKKG</sequence>
<name>A0A3A0VGQ8_STAGA</name>
<dbReference type="InterPro" id="IPR053269">
    <property type="entry name" value="Asp-Met_ligase"/>
</dbReference>
<dbReference type="Proteomes" id="UP000265541">
    <property type="component" value="Unassembled WGS sequence"/>
</dbReference>
<protein>
    <submittedName>
        <fullName evidence="3">ATP-grasp domain-containing protein</fullName>
    </submittedName>
</protein>
<feature type="domain" description="ATP-grasp" evidence="2">
    <location>
        <begin position="141"/>
        <end position="332"/>
    </location>
</feature>
<gene>
    <name evidence="3" type="ORF">BUZ14_12135</name>
</gene>
<dbReference type="EMBL" id="QYJN01000007">
    <property type="protein sequence ID" value="RIP32887.1"/>
    <property type="molecule type" value="Genomic_DNA"/>
</dbReference>
<dbReference type="GO" id="GO:0005524">
    <property type="term" value="F:ATP binding"/>
    <property type="evidence" value="ECO:0007669"/>
    <property type="project" value="UniProtKB-UniRule"/>
</dbReference>
<evidence type="ECO:0000259" key="2">
    <source>
        <dbReference type="PROSITE" id="PS50975"/>
    </source>
</evidence>
<proteinExistence type="predicted"/>
<dbReference type="OrthoDB" id="7839480at2"/>
<dbReference type="InterPro" id="IPR011761">
    <property type="entry name" value="ATP-grasp"/>
</dbReference>